<dbReference type="Proteomes" id="UP001247542">
    <property type="component" value="Unassembled WGS sequence"/>
</dbReference>
<evidence type="ECO:0000259" key="7">
    <source>
        <dbReference type="Pfam" id="PF00501"/>
    </source>
</evidence>
<evidence type="ECO:0000256" key="4">
    <source>
        <dbReference type="ARBA" id="ARBA00023098"/>
    </source>
</evidence>
<keyword evidence="4" id="KW-0443">Lipid metabolism</keyword>
<comment type="catalytic activity">
    <reaction evidence="5">
        <text>a long-chain fatty acid + ATP + CoA = a long-chain fatty acyl-CoA + AMP + diphosphate</text>
        <dbReference type="Rhea" id="RHEA:15421"/>
        <dbReference type="ChEBI" id="CHEBI:30616"/>
        <dbReference type="ChEBI" id="CHEBI:33019"/>
        <dbReference type="ChEBI" id="CHEBI:57287"/>
        <dbReference type="ChEBI" id="CHEBI:57560"/>
        <dbReference type="ChEBI" id="CHEBI:83139"/>
        <dbReference type="ChEBI" id="CHEBI:456215"/>
        <dbReference type="EC" id="6.2.1.3"/>
    </reaction>
    <physiologicalReaction direction="left-to-right" evidence="5">
        <dbReference type="Rhea" id="RHEA:15422"/>
    </physiologicalReaction>
</comment>
<dbReference type="CDD" id="cd05907">
    <property type="entry name" value="VL_LC_FACS_like"/>
    <property type="match status" value="1"/>
</dbReference>
<dbReference type="EMBL" id="JASXSX010000001">
    <property type="protein sequence ID" value="MDT3767607.1"/>
    <property type="molecule type" value="Genomic_DNA"/>
</dbReference>
<accession>A0ABU3IB58</accession>
<keyword evidence="9" id="KW-1185">Reference proteome</keyword>
<evidence type="ECO:0000256" key="2">
    <source>
        <dbReference type="ARBA" id="ARBA00022598"/>
    </source>
</evidence>
<organism evidence="8 9">
    <name type="scientific">Gleimia hominis</name>
    <dbReference type="NCBI Taxonomy" id="595468"/>
    <lineage>
        <taxon>Bacteria</taxon>
        <taxon>Bacillati</taxon>
        <taxon>Actinomycetota</taxon>
        <taxon>Actinomycetes</taxon>
        <taxon>Actinomycetales</taxon>
        <taxon>Actinomycetaceae</taxon>
        <taxon>Gleimia</taxon>
    </lineage>
</organism>
<evidence type="ECO:0000256" key="6">
    <source>
        <dbReference type="ARBA" id="ARBA00032875"/>
    </source>
</evidence>
<proteinExistence type="inferred from homology"/>
<comment type="similarity">
    <text evidence="1">Belongs to the ATP-dependent AMP-binding enzyme family.</text>
</comment>
<dbReference type="InterPro" id="IPR045851">
    <property type="entry name" value="AMP-bd_C_sf"/>
</dbReference>
<sequence>MVLFRGRNRSHPNRSECTVYDFMVKRARKSPNQVAVRRRRGVGGWTGVTARQLLNEINECARGFLGMGLKKGDRVAIMASTSYEWMLLDYAASSLGIVIVPIYDSDSAEQITWITRKAHIQMAICDTIQRYELLEHACAPTVKQFFTLESDGLQTLIDAGAQVDENQLTTAQSQPQIDDIATIIFTSGTTGKPKGAILRHRNFVDTIYAIHERVPYAIGDPNQSLLLFLPLAHVLARFVQYAVLAGPAVVAHSPDTKNLLTDMESFKPTALLLVPRVLEKIYNAAEAKAGKGLRLKLFRWAASRAIAFSKAQHTRLGPSARLRAEKALAHRLVLHRVTDVLGPMQYMVIGGAPLSSDLGHFFHGLGIEILQGWGLSETTGPATLSDPVTTPMESVGSALPGNELRISSDGEVCVRGDVVFHGYLDDPEQTQEALQDGWFHTGDLGTLDERGNLTITGRMKDLIVTAGGKNVSPAVLEDALITHPLIAHVVVVGEKRPYIGALITLDEEMLPTWLENHGLDPISPIAATHDPNVRASLDRAIKRANKAVSRAESIRRFRIINAQFTVDNGYLTPSLKIKRNVITRDFANEIDALYNEEDD</sequence>
<dbReference type="SUPFAM" id="SSF56801">
    <property type="entry name" value="Acetyl-CoA synthetase-like"/>
    <property type="match status" value="1"/>
</dbReference>
<dbReference type="PROSITE" id="PS00455">
    <property type="entry name" value="AMP_BINDING"/>
    <property type="match status" value="1"/>
</dbReference>
<evidence type="ECO:0000256" key="1">
    <source>
        <dbReference type="ARBA" id="ARBA00006432"/>
    </source>
</evidence>
<evidence type="ECO:0000256" key="3">
    <source>
        <dbReference type="ARBA" id="ARBA00022832"/>
    </source>
</evidence>
<keyword evidence="3" id="KW-0276">Fatty acid metabolism</keyword>
<feature type="domain" description="AMP-dependent synthetase/ligase" evidence="7">
    <location>
        <begin position="25"/>
        <end position="424"/>
    </location>
</feature>
<evidence type="ECO:0000256" key="5">
    <source>
        <dbReference type="ARBA" id="ARBA00024484"/>
    </source>
</evidence>
<protein>
    <recommendedName>
        <fullName evidence="6">Acyl-CoA synthetase</fullName>
    </recommendedName>
</protein>
<reference evidence="8 9" key="1">
    <citation type="submission" date="2023-06" db="EMBL/GenBank/DDBJ databases">
        <title>Draft genome sequence of Gleimia hominis type strain CCUG 57540T.</title>
        <authorList>
            <person name="Salva-Serra F."/>
            <person name="Cardew S."/>
            <person name="Jensie Markopoulos S."/>
            <person name="Ohlen M."/>
            <person name="Inganas E."/>
            <person name="Svensson-Stadler L."/>
            <person name="Moore E.R.B."/>
        </authorList>
    </citation>
    <scope>NUCLEOTIDE SEQUENCE [LARGE SCALE GENOMIC DNA]</scope>
    <source>
        <strain evidence="8 9">CCUG 57540</strain>
    </source>
</reference>
<dbReference type="InterPro" id="IPR042099">
    <property type="entry name" value="ANL_N_sf"/>
</dbReference>
<dbReference type="Gene3D" id="3.40.50.12780">
    <property type="entry name" value="N-terminal domain of ligase-like"/>
    <property type="match status" value="1"/>
</dbReference>
<keyword evidence="2 8" id="KW-0436">Ligase</keyword>
<dbReference type="PANTHER" id="PTHR43272:SF32">
    <property type="entry name" value="AMP-DEPENDENT SYNTHETASE_LIGASE DOMAIN-CONTAINING PROTEIN"/>
    <property type="match status" value="1"/>
</dbReference>
<dbReference type="InterPro" id="IPR020845">
    <property type="entry name" value="AMP-binding_CS"/>
</dbReference>
<dbReference type="Pfam" id="PF23562">
    <property type="entry name" value="AMP-binding_C_3"/>
    <property type="match status" value="1"/>
</dbReference>
<gene>
    <name evidence="8" type="ORF">QS713_05965</name>
</gene>
<dbReference type="Pfam" id="PF00501">
    <property type="entry name" value="AMP-binding"/>
    <property type="match status" value="1"/>
</dbReference>
<evidence type="ECO:0000313" key="9">
    <source>
        <dbReference type="Proteomes" id="UP001247542"/>
    </source>
</evidence>
<comment type="caution">
    <text evidence="8">The sequence shown here is derived from an EMBL/GenBank/DDBJ whole genome shotgun (WGS) entry which is preliminary data.</text>
</comment>
<dbReference type="Gene3D" id="3.30.300.30">
    <property type="match status" value="1"/>
</dbReference>
<dbReference type="GO" id="GO:0016874">
    <property type="term" value="F:ligase activity"/>
    <property type="evidence" value="ECO:0007669"/>
    <property type="project" value="UniProtKB-KW"/>
</dbReference>
<evidence type="ECO:0000313" key="8">
    <source>
        <dbReference type="EMBL" id="MDT3767607.1"/>
    </source>
</evidence>
<dbReference type="InterPro" id="IPR000873">
    <property type="entry name" value="AMP-dep_synth/lig_dom"/>
</dbReference>
<name>A0ABU3IB58_9ACTO</name>
<dbReference type="RefSeq" id="WP_313273313.1">
    <property type="nucleotide sequence ID" value="NZ_JASXSX010000001.1"/>
</dbReference>
<dbReference type="PANTHER" id="PTHR43272">
    <property type="entry name" value="LONG-CHAIN-FATTY-ACID--COA LIGASE"/>
    <property type="match status" value="1"/>
</dbReference>